<protein>
    <submittedName>
        <fullName evidence="2 4">Uncharacterized protein</fullName>
    </submittedName>
</protein>
<organism evidence="4">
    <name type="scientific">Mesocestoides corti</name>
    <name type="common">Flatworm</name>
    <dbReference type="NCBI Taxonomy" id="53468"/>
    <lineage>
        <taxon>Eukaryota</taxon>
        <taxon>Metazoa</taxon>
        <taxon>Spiralia</taxon>
        <taxon>Lophotrochozoa</taxon>
        <taxon>Platyhelminthes</taxon>
        <taxon>Cestoda</taxon>
        <taxon>Eucestoda</taxon>
        <taxon>Cyclophyllidea</taxon>
        <taxon>Mesocestoididae</taxon>
        <taxon>Mesocestoides</taxon>
    </lineage>
</organism>
<dbReference type="WBParaSite" id="MCU_007202-RA">
    <property type="protein sequence ID" value="MCU_007202-RA"/>
    <property type="gene ID" value="MCU_007202"/>
</dbReference>
<feature type="region of interest" description="Disordered" evidence="1">
    <location>
        <begin position="1"/>
        <end position="24"/>
    </location>
</feature>
<feature type="compositionally biased region" description="Basic residues" evidence="1">
    <location>
        <begin position="1"/>
        <end position="23"/>
    </location>
</feature>
<reference evidence="4" key="2">
    <citation type="submission" date="2019-11" db="UniProtKB">
        <authorList>
            <consortium name="WormBaseParasite"/>
        </authorList>
    </citation>
    <scope>IDENTIFICATION</scope>
</reference>
<name>A0A0R3UMG8_MESCO</name>
<sequence length="101" mass="11396">MARINKKPRAPKKKDKKQQRKKQAALVERCIEALNSNVTRFREKISVAKEVAEKPPNGTLKHFQPIRIDTVERSVLTETAAALDKISVLSESNTKGETSRN</sequence>
<keyword evidence="3" id="KW-1185">Reference proteome</keyword>
<dbReference type="OrthoDB" id="6267257at2759"/>
<dbReference type="AlphaFoldDB" id="A0A0R3UMG8"/>
<evidence type="ECO:0000313" key="3">
    <source>
        <dbReference type="Proteomes" id="UP000267029"/>
    </source>
</evidence>
<evidence type="ECO:0000313" key="4">
    <source>
        <dbReference type="WBParaSite" id="MCU_007202-RA"/>
    </source>
</evidence>
<evidence type="ECO:0000256" key="1">
    <source>
        <dbReference type="SAM" id="MobiDB-lite"/>
    </source>
</evidence>
<proteinExistence type="predicted"/>
<dbReference type="EMBL" id="UXSR01005603">
    <property type="protein sequence ID" value="VDD82939.1"/>
    <property type="molecule type" value="Genomic_DNA"/>
</dbReference>
<dbReference type="Proteomes" id="UP000267029">
    <property type="component" value="Unassembled WGS sequence"/>
</dbReference>
<evidence type="ECO:0000313" key="2">
    <source>
        <dbReference type="EMBL" id="VDD82939.1"/>
    </source>
</evidence>
<gene>
    <name evidence="2" type="ORF">MCOS_LOCUS8942</name>
</gene>
<reference evidence="2 3" key="1">
    <citation type="submission" date="2018-10" db="EMBL/GenBank/DDBJ databases">
        <authorList>
            <consortium name="Pathogen Informatics"/>
        </authorList>
    </citation>
    <scope>NUCLEOTIDE SEQUENCE [LARGE SCALE GENOMIC DNA]</scope>
</reference>
<accession>A0A0R3UMG8</accession>